<feature type="region of interest" description="Disordered" evidence="1">
    <location>
        <begin position="50"/>
        <end position="84"/>
    </location>
</feature>
<keyword evidence="3" id="KW-1185">Reference proteome</keyword>
<organism evidence="2 3">
    <name type="scientific">Liparis tanakae</name>
    <name type="common">Tanaka's snailfish</name>
    <dbReference type="NCBI Taxonomy" id="230148"/>
    <lineage>
        <taxon>Eukaryota</taxon>
        <taxon>Metazoa</taxon>
        <taxon>Chordata</taxon>
        <taxon>Craniata</taxon>
        <taxon>Vertebrata</taxon>
        <taxon>Euteleostomi</taxon>
        <taxon>Actinopterygii</taxon>
        <taxon>Neopterygii</taxon>
        <taxon>Teleostei</taxon>
        <taxon>Neoteleostei</taxon>
        <taxon>Acanthomorphata</taxon>
        <taxon>Eupercaria</taxon>
        <taxon>Perciformes</taxon>
        <taxon>Cottioidei</taxon>
        <taxon>Cottales</taxon>
        <taxon>Liparidae</taxon>
        <taxon>Liparis</taxon>
    </lineage>
</organism>
<gene>
    <name evidence="2" type="ORF">EYF80_003345</name>
</gene>
<evidence type="ECO:0000313" key="2">
    <source>
        <dbReference type="EMBL" id="TNN86575.1"/>
    </source>
</evidence>
<feature type="region of interest" description="Disordered" evidence="1">
    <location>
        <begin position="326"/>
        <end position="393"/>
    </location>
</feature>
<name>A0A4Z2J883_9TELE</name>
<dbReference type="EMBL" id="SRLO01000015">
    <property type="protein sequence ID" value="TNN86575.1"/>
    <property type="molecule type" value="Genomic_DNA"/>
</dbReference>
<protein>
    <submittedName>
        <fullName evidence="2">Uncharacterized protein</fullName>
    </submittedName>
</protein>
<evidence type="ECO:0000313" key="3">
    <source>
        <dbReference type="Proteomes" id="UP000314294"/>
    </source>
</evidence>
<feature type="compositionally biased region" description="Basic and acidic residues" evidence="1">
    <location>
        <begin position="351"/>
        <end position="362"/>
    </location>
</feature>
<feature type="compositionally biased region" description="Acidic residues" evidence="1">
    <location>
        <begin position="382"/>
        <end position="393"/>
    </location>
</feature>
<sequence length="393" mass="43406">MKKRCVIFQETLRYKQCWTLSYSTLNALSGQNKRLRGQLEEERSMRRQAERLLPPPPTFQPSSIVPLPLSPSARPSPLSTSLFSSARLPPPPLSLDQATGDTDVILTQIKLSGAGLERPGEGQAIRQHRRRSVTEAETAGNSALYSDLRMRRRLRTLRGGASVRLVCNSLLSAWTAARCGEESVLHMLNSSTQTCGGLAEGHPLIISEGLHGPSLTSQQHLMQQVVYLGQTTELNELKLFDHLPGKVDDARDHDKHRHPQHSTGNQCMNPLEGGHLLSFVVERHQACDEDDHIEDERHVHVDVNHAADRFAPPVAQAPVMSGVVVNPEGHSEKEDEVGEDEVEYSNGGDGCRAELHDVHHQANADGPDEQNHGPYQSHQVGDDQDNEEQTGKV</sequence>
<dbReference type="Proteomes" id="UP000314294">
    <property type="component" value="Unassembled WGS sequence"/>
</dbReference>
<comment type="caution">
    <text evidence="2">The sequence shown here is derived from an EMBL/GenBank/DDBJ whole genome shotgun (WGS) entry which is preliminary data.</text>
</comment>
<evidence type="ECO:0000256" key="1">
    <source>
        <dbReference type="SAM" id="MobiDB-lite"/>
    </source>
</evidence>
<reference evidence="2 3" key="1">
    <citation type="submission" date="2019-03" db="EMBL/GenBank/DDBJ databases">
        <title>First draft genome of Liparis tanakae, snailfish: a comprehensive survey of snailfish specific genes.</title>
        <authorList>
            <person name="Kim W."/>
            <person name="Song I."/>
            <person name="Jeong J.-H."/>
            <person name="Kim D."/>
            <person name="Kim S."/>
            <person name="Ryu S."/>
            <person name="Song J.Y."/>
            <person name="Lee S.K."/>
        </authorList>
    </citation>
    <scope>NUCLEOTIDE SEQUENCE [LARGE SCALE GENOMIC DNA]</scope>
    <source>
        <tissue evidence="2">Muscle</tissue>
    </source>
</reference>
<accession>A0A4Z2J883</accession>
<feature type="compositionally biased region" description="Low complexity" evidence="1">
    <location>
        <begin position="61"/>
        <end position="84"/>
    </location>
</feature>
<proteinExistence type="predicted"/>
<dbReference type="AlphaFoldDB" id="A0A4Z2J883"/>
<feature type="compositionally biased region" description="Acidic residues" evidence="1">
    <location>
        <begin position="334"/>
        <end position="343"/>
    </location>
</feature>